<organism evidence="3 4">
    <name type="scientific">Heligmosomoides polygyrus</name>
    <name type="common">Parasitic roundworm</name>
    <dbReference type="NCBI Taxonomy" id="6339"/>
    <lineage>
        <taxon>Eukaryota</taxon>
        <taxon>Metazoa</taxon>
        <taxon>Ecdysozoa</taxon>
        <taxon>Nematoda</taxon>
        <taxon>Chromadorea</taxon>
        <taxon>Rhabditida</taxon>
        <taxon>Rhabditina</taxon>
        <taxon>Rhabditomorpha</taxon>
        <taxon>Strongyloidea</taxon>
        <taxon>Heligmosomidae</taxon>
        <taxon>Heligmosomoides</taxon>
    </lineage>
</organism>
<dbReference type="AlphaFoldDB" id="A0A183FKB7"/>
<dbReference type="WBParaSite" id="HPBE_0000756601-mRNA-1">
    <property type="protein sequence ID" value="HPBE_0000756601-mRNA-1"/>
    <property type="gene ID" value="HPBE_0000756601"/>
</dbReference>
<accession>A0A3P7YM94</accession>
<evidence type="ECO:0000313" key="3">
    <source>
        <dbReference type="Proteomes" id="UP000050761"/>
    </source>
</evidence>
<dbReference type="EMBL" id="UZAH01025922">
    <property type="protein sequence ID" value="VDO72794.1"/>
    <property type="molecule type" value="Genomic_DNA"/>
</dbReference>
<evidence type="ECO:0000256" key="1">
    <source>
        <dbReference type="SAM" id="MobiDB-lite"/>
    </source>
</evidence>
<protein>
    <submittedName>
        <fullName evidence="2 4">Uncharacterized protein</fullName>
    </submittedName>
</protein>
<proteinExistence type="predicted"/>
<reference evidence="4" key="2">
    <citation type="submission" date="2019-09" db="UniProtKB">
        <authorList>
            <consortium name="WormBaseParasite"/>
        </authorList>
    </citation>
    <scope>IDENTIFICATION</scope>
</reference>
<feature type="region of interest" description="Disordered" evidence="1">
    <location>
        <begin position="141"/>
        <end position="162"/>
    </location>
</feature>
<sequence>MRSLRAPCTTAIERSPRFIASERFAAPEVPVSASLLHCEGRGVARAEPPTRTVAQQFTALNSEVDVEIGSGKGDGYNFQDALGALPINSHHLNDAVVRWPTSFRRLLLSRLLIHLRQILIKEQEQDDDDLHRGPVFPLGLQSVPAQLQHSDSQNAAERPLAG</sequence>
<name>A0A183FKB7_HELPZ</name>
<dbReference type="Proteomes" id="UP000050761">
    <property type="component" value="Unassembled WGS sequence"/>
</dbReference>
<keyword evidence="3" id="KW-1185">Reference proteome</keyword>
<reference evidence="2 3" key="1">
    <citation type="submission" date="2018-11" db="EMBL/GenBank/DDBJ databases">
        <authorList>
            <consortium name="Pathogen Informatics"/>
        </authorList>
    </citation>
    <scope>NUCLEOTIDE SEQUENCE [LARGE SCALE GENOMIC DNA]</scope>
</reference>
<evidence type="ECO:0000313" key="2">
    <source>
        <dbReference type="EMBL" id="VDO72794.1"/>
    </source>
</evidence>
<evidence type="ECO:0000313" key="4">
    <source>
        <dbReference type="WBParaSite" id="HPBE_0000756601-mRNA-1"/>
    </source>
</evidence>
<gene>
    <name evidence="2" type="ORF">HPBE_LOCUS7567</name>
</gene>
<feature type="compositionally biased region" description="Polar residues" evidence="1">
    <location>
        <begin position="143"/>
        <end position="155"/>
    </location>
</feature>
<accession>A0A183FKB7</accession>